<organism evidence="2">
    <name type="scientific">viral metagenome</name>
    <dbReference type="NCBI Taxonomy" id="1070528"/>
    <lineage>
        <taxon>unclassified sequences</taxon>
        <taxon>metagenomes</taxon>
        <taxon>organismal metagenomes</taxon>
    </lineage>
</organism>
<feature type="transmembrane region" description="Helical" evidence="1">
    <location>
        <begin position="62"/>
        <end position="81"/>
    </location>
</feature>
<proteinExistence type="predicted"/>
<accession>A0A6C0LVW7</accession>
<protein>
    <submittedName>
        <fullName evidence="2">Uncharacterized protein</fullName>
    </submittedName>
</protein>
<name>A0A6C0LVW7_9ZZZZ</name>
<keyword evidence="1" id="KW-0812">Transmembrane</keyword>
<feature type="transmembrane region" description="Helical" evidence="1">
    <location>
        <begin position="32"/>
        <end position="50"/>
    </location>
</feature>
<keyword evidence="1" id="KW-0472">Membrane</keyword>
<dbReference type="EMBL" id="MN740560">
    <property type="protein sequence ID" value="QHU33704.1"/>
    <property type="molecule type" value="Genomic_DNA"/>
</dbReference>
<sequence>MSVFTIPSDTIQLPSAPSQKIEYTPNFGIRKLFVIIVVIGIISALAVAALMYQHGDTQKSGIVLMTAGGIGLLTMIISAIGKARSSTHG</sequence>
<keyword evidence="1" id="KW-1133">Transmembrane helix</keyword>
<dbReference type="AlphaFoldDB" id="A0A6C0LVW7"/>
<reference evidence="2" key="1">
    <citation type="journal article" date="2020" name="Nature">
        <title>Giant virus diversity and host interactions through global metagenomics.</title>
        <authorList>
            <person name="Schulz F."/>
            <person name="Roux S."/>
            <person name="Paez-Espino D."/>
            <person name="Jungbluth S."/>
            <person name="Walsh D.A."/>
            <person name="Denef V.J."/>
            <person name="McMahon K.D."/>
            <person name="Konstantinidis K.T."/>
            <person name="Eloe-Fadrosh E.A."/>
            <person name="Kyrpides N.C."/>
            <person name="Woyke T."/>
        </authorList>
    </citation>
    <scope>NUCLEOTIDE SEQUENCE</scope>
    <source>
        <strain evidence="2">GVMAG-S-1016704-121</strain>
    </source>
</reference>
<evidence type="ECO:0000313" key="2">
    <source>
        <dbReference type="EMBL" id="QHU33704.1"/>
    </source>
</evidence>
<evidence type="ECO:0000256" key="1">
    <source>
        <dbReference type="SAM" id="Phobius"/>
    </source>
</evidence>